<organism evidence="2 3">
    <name type="scientific">Aspergillus sydowii CBS 593.65</name>
    <dbReference type="NCBI Taxonomy" id="1036612"/>
    <lineage>
        <taxon>Eukaryota</taxon>
        <taxon>Fungi</taxon>
        <taxon>Dikarya</taxon>
        <taxon>Ascomycota</taxon>
        <taxon>Pezizomycotina</taxon>
        <taxon>Eurotiomycetes</taxon>
        <taxon>Eurotiomycetidae</taxon>
        <taxon>Eurotiales</taxon>
        <taxon>Aspergillaceae</taxon>
        <taxon>Aspergillus</taxon>
        <taxon>Aspergillus subgen. Nidulantes</taxon>
    </lineage>
</organism>
<keyword evidence="3" id="KW-1185">Reference proteome</keyword>
<dbReference type="Proteomes" id="UP000184356">
    <property type="component" value="Unassembled WGS sequence"/>
</dbReference>
<dbReference type="RefSeq" id="XP_040702101.1">
    <property type="nucleotide sequence ID" value="XM_040844969.1"/>
</dbReference>
<feature type="region of interest" description="Disordered" evidence="1">
    <location>
        <begin position="314"/>
        <end position="339"/>
    </location>
</feature>
<dbReference type="EMBL" id="KV878587">
    <property type="protein sequence ID" value="OJJ58295.1"/>
    <property type="molecule type" value="Genomic_DNA"/>
</dbReference>
<sequence length="638" mass="73097">MDYGQESTIRGRAVPYPEMSARETDHGQASDDDDPKLMMEKYQFRKNVQHVLSDETMTANQKVETMTSYLADQQKAKMKAEAQLDDAQLQNDRLKRESESLAESFDAVCAELQNGEEKIKQLEEKIEATKRTQQPVATGTVVKNDDESQRREELEQMLNDRLEERNAKIVQLEQSLTETNNRLKEYHAYLQKVTADANRFAAAYDSRASGLAMDNMKLREQLERMVNLVTTLRAADIGRWNQMQHPANIGSDALLQQQQEWPRQQRQQTPVSRLTYGTVDSSMSDASDPDTKMTTIPERYNPPVLTRMRRRLARVKPRARRAGSPVPRTARPAECRKGYAQRRAASTYLQYRDGPGQDDIDVLKPLGRNNVGSKQLPRKRTRLEKGVEMVRRMEAVSQVRKLPRIPKNLRPPRMVPNAYTKRDDAEMSKLMGQFSMTDPVVESTAVQTDSDTASAKLEITVQYADPFLLRSHPIPRRYHNSTPYYLNRKPKSLPGNERDKRVTRASDWNLGPDPKERCRKEDKTGKPQQVVRYTAEPTVIPDRDRPIGYDWPLESVDKASEWSFNWSQVIIAILLLLLFFSNMARPEDPIATWKEVNKNPQNIVAKLRTPVRSGAKTAPTIVDFEVARWSDIDPSILG</sequence>
<feature type="compositionally biased region" description="Basic and acidic residues" evidence="1">
    <location>
        <begin position="20"/>
        <end position="34"/>
    </location>
</feature>
<reference evidence="3" key="1">
    <citation type="journal article" date="2017" name="Genome Biol.">
        <title>Comparative genomics reveals high biological diversity and specific adaptations in the industrially and medically important fungal genus Aspergillus.</title>
        <authorList>
            <person name="de Vries R.P."/>
            <person name="Riley R."/>
            <person name="Wiebenga A."/>
            <person name="Aguilar-Osorio G."/>
            <person name="Amillis S."/>
            <person name="Uchima C.A."/>
            <person name="Anderluh G."/>
            <person name="Asadollahi M."/>
            <person name="Askin M."/>
            <person name="Barry K."/>
            <person name="Battaglia E."/>
            <person name="Bayram O."/>
            <person name="Benocci T."/>
            <person name="Braus-Stromeyer S.A."/>
            <person name="Caldana C."/>
            <person name="Canovas D."/>
            <person name="Cerqueira G.C."/>
            <person name="Chen F."/>
            <person name="Chen W."/>
            <person name="Choi C."/>
            <person name="Clum A."/>
            <person name="Dos Santos R.A."/>
            <person name="Damasio A.R."/>
            <person name="Diallinas G."/>
            <person name="Emri T."/>
            <person name="Fekete E."/>
            <person name="Flipphi M."/>
            <person name="Freyberg S."/>
            <person name="Gallo A."/>
            <person name="Gournas C."/>
            <person name="Habgood R."/>
            <person name="Hainaut M."/>
            <person name="Harispe M.L."/>
            <person name="Henrissat B."/>
            <person name="Hilden K.S."/>
            <person name="Hope R."/>
            <person name="Hossain A."/>
            <person name="Karabika E."/>
            <person name="Karaffa L."/>
            <person name="Karanyi Z."/>
            <person name="Krasevec N."/>
            <person name="Kuo A."/>
            <person name="Kusch H."/>
            <person name="LaButti K."/>
            <person name="Lagendijk E.L."/>
            <person name="Lapidus A."/>
            <person name="Levasseur A."/>
            <person name="Lindquist E."/>
            <person name="Lipzen A."/>
            <person name="Logrieco A.F."/>
            <person name="MacCabe A."/>
            <person name="Maekelae M.R."/>
            <person name="Malavazi I."/>
            <person name="Melin P."/>
            <person name="Meyer V."/>
            <person name="Mielnichuk N."/>
            <person name="Miskei M."/>
            <person name="Molnar A.P."/>
            <person name="Mule G."/>
            <person name="Ngan C.Y."/>
            <person name="Orejas M."/>
            <person name="Orosz E."/>
            <person name="Ouedraogo J.P."/>
            <person name="Overkamp K.M."/>
            <person name="Park H.-S."/>
            <person name="Perrone G."/>
            <person name="Piumi F."/>
            <person name="Punt P.J."/>
            <person name="Ram A.F."/>
            <person name="Ramon A."/>
            <person name="Rauscher S."/>
            <person name="Record E."/>
            <person name="Riano-Pachon D.M."/>
            <person name="Robert V."/>
            <person name="Roehrig J."/>
            <person name="Ruller R."/>
            <person name="Salamov A."/>
            <person name="Salih N.S."/>
            <person name="Samson R.A."/>
            <person name="Sandor E."/>
            <person name="Sanguinetti M."/>
            <person name="Schuetze T."/>
            <person name="Sepcic K."/>
            <person name="Shelest E."/>
            <person name="Sherlock G."/>
            <person name="Sophianopoulou V."/>
            <person name="Squina F.M."/>
            <person name="Sun H."/>
            <person name="Susca A."/>
            <person name="Todd R.B."/>
            <person name="Tsang A."/>
            <person name="Unkles S.E."/>
            <person name="van de Wiele N."/>
            <person name="van Rossen-Uffink D."/>
            <person name="Oliveira J.V."/>
            <person name="Vesth T.C."/>
            <person name="Visser J."/>
            <person name="Yu J.-H."/>
            <person name="Zhou M."/>
            <person name="Andersen M.R."/>
            <person name="Archer D.B."/>
            <person name="Baker S.E."/>
            <person name="Benoit I."/>
            <person name="Brakhage A.A."/>
            <person name="Braus G.H."/>
            <person name="Fischer R."/>
            <person name="Frisvad J.C."/>
            <person name="Goldman G.H."/>
            <person name="Houbraken J."/>
            <person name="Oakley B."/>
            <person name="Pocsi I."/>
            <person name="Scazzocchio C."/>
            <person name="Seiboth B."/>
            <person name="vanKuyk P.A."/>
            <person name="Wortman J."/>
            <person name="Dyer P.S."/>
            <person name="Grigoriev I.V."/>
        </authorList>
    </citation>
    <scope>NUCLEOTIDE SEQUENCE [LARGE SCALE GENOMIC DNA]</scope>
    <source>
        <strain evidence="3">CBS 593.65</strain>
    </source>
</reference>
<dbReference type="VEuPathDB" id="FungiDB:ASPSYDRAFT_32349"/>
<evidence type="ECO:0000256" key="1">
    <source>
        <dbReference type="SAM" id="MobiDB-lite"/>
    </source>
</evidence>
<protein>
    <submittedName>
        <fullName evidence="2">Uncharacterized protein</fullName>
    </submittedName>
</protein>
<dbReference type="OrthoDB" id="4499846at2759"/>
<feature type="region of interest" description="Disordered" evidence="1">
    <location>
        <begin position="278"/>
        <end position="298"/>
    </location>
</feature>
<accession>A0A1L9TFY1</accession>
<name>A0A1L9TFY1_9EURO</name>
<dbReference type="AlphaFoldDB" id="A0A1L9TFY1"/>
<feature type="region of interest" description="Disordered" evidence="1">
    <location>
        <begin position="1"/>
        <end position="34"/>
    </location>
</feature>
<evidence type="ECO:0000313" key="2">
    <source>
        <dbReference type="EMBL" id="OJJ58295.1"/>
    </source>
</evidence>
<gene>
    <name evidence="2" type="ORF">ASPSYDRAFT_32349</name>
</gene>
<evidence type="ECO:0000313" key="3">
    <source>
        <dbReference type="Proteomes" id="UP000184356"/>
    </source>
</evidence>
<feature type="compositionally biased region" description="Basic and acidic residues" evidence="1">
    <location>
        <begin position="513"/>
        <end position="525"/>
    </location>
</feature>
<feature type="region of interest" description="Disordered" evidence="1">
    <location>
        <begin position="479"/>
        <end position="527"/>
    </location>
</feature>
<proteinExistence type="predicted"/>
<dbReference type="GeneID" id="63761042"/>
<feature type="region of interest" description="Disordered" evidence="1">
    <location>
        <begin position="130"/>
        <end position="151"/>
    </location>
</feature>